<keyword evidence="2" id="KW-0732">Signal</keyword>
<dbReference type="AlphaFoldDB" id="A0A367KMZ7"/>
<feature type="chain" id="PRO_5016844922" evidence="2">
    <location>
        <begin position="23"/>
        <end position="580"/>
    </location>
</feature>
<evidence type="ECO:0000313" key="4">
    <source>
        <dbReference type="Proteomes" id="UP000253551"/>
    </source>
</evidence>
<evidence type="ECO:0000256" key="1">
    <source>
        <dbReference type="SAM" id="MobiDB-lite"/>
    </source>
</evidence>
<organism evidence="3 4">
    <name type="scientific">Rhizopus stolonifer</name>
    <name type="common">Rhizopus nigricans</name>
    <dbReference type="NCBI Taxonomy" id="4846"/>
    <lineage>
        <taxon>Eukaryota</taxon>
        <taxon>Fungi</taxon>
        <taxon>Fungi incertae sedis</taxon>
        <taxon>Mucoromycota</taxon>
        <taxon>Mucoromycotina</taxon>
        <taxon>Mucoromycetes</taxon>
        <taxon>Mucorales</taxon>
        <taxon>Mucorineae</taxon>
        <taxon>Rhizopodaceae</taxon>
        <taxon>Rhizopus</taxon>
    </lineage>
</organism>
<evidence type="ECO:0000313" key="3">
    <source>
        <dbReference type="EMBL" id="RCI03576.1"/>
    </source>
</evidence>
<proteinExistence type="predicted"/>
<reference evidence="3 4" key="1">
    <citation type="journal article" date="2018" name="G3 (Bethesda)">
        <title>Phylogenetic and Phylogenomic Definition of Rhizopus Species.</title>
        <authorList>
            <person name="Gryganskyi A.P."/>
            <person name="Golan J."/>
            <person name="Dolatabadi S."/>
            <person name="Mondo S."/>
            <person name="Robb S."/>
            <person name="Idnurm A."/>
            <person name="Muszewska A."/>
            <person name="Steczkiewicz K."/>
            <person name="Masonjones S."/>
            <person name="Liao H.L."/>
            <person name="Gajdeczka M.T."/>
            <person name="Anike F."/>
            <person name="Vuek A."/>
            <person name="Anishchenko I.M."/>
            <person name="Voigt K."/>
            <person name="de Hoog G.S."/>
            <person name="Smith M.E."/>
            <person name="Heitman J."/>
            <person name="Vilgalys R."/>
            <person name="Stajich J.E."/>
        </authorList>
    </citation>
    <scope>NUCLEOTIDE SEQUENCE [LARGE SCALE GENOMIC DNA]</scope>
    <source>
        <strain evidence="3 4">LSU 92-RS-03</strain>
    </source>
</reference>
<evidence type="ECO:0000256" key="2">
    <source>
        <dbReference type="SAM" id="SignalP"/>
    </source>
</evidence>
<accession>A0A367KMZ7</accession>
<feature type="compositionally biased region" description="Low complexity" evidence="1">
    <location>
        <begin position="205"/>
        <end position="220"/>
    </location>
</feature>
<feature type="compositionally biased region" description="Low complexity" evidence="1">
    <location>
        <begin position="268"/>
        <end position="283"/>
    </location>
</feature>
<protein>
    <submittedName>
        <fullName evidence="3">Uncharacterized protein</fullName>
    </submittedName>
</protein>
<dbReference type="STRING" id="4846.A0A367KMZ7"/>
<dbReference type="EMBL" id="PJQM01000968">
    <property type="protein sequence ID" value="RCI03576.1"/>
    <property type="molecule type" value="Genomic_DNA"/>
</dbReference>
<feature type="compositionally biased region" description="Low complexity" evidence="1">
    <location>
        <begin position="229"/>
        <end position="259"/>
    </location>
</feature>
<feature type="signal peptide" evidence="2">
    <location>
        <begin position="1"/>
        <end position="22"/>
    </location>
</feature>
<dbReference type="OrthoDB" id="3044029at2759"/>
<sequence length="580" mass="63120">MYFFSGSIIASLLLATTTFVNANTDDTYPLTTINNQTDFCIFLPPQPGLEVAINEDNGIPFCVNQNAVPNATVFPTGFLTTAHYLKTSSYVQITGFFDRTKYGLNETDGGGQYDNHANGKPVGATCKGYNYFVNLIEPDIGRFCIRCCQETADCNTGRSGYGCLRVVTGDYTNDNNMLGNTTTTSSGHSNNHINSVLAELDELPASNSSSATSTADSNSAVDELDDLSTSDSSDSSNDSTDSTDITDSTDSTDYATDYATDSDDTTDSTDSTDSNSNDTSNASQKIQTEIQTLKSDLANQQSVEEVQTQWKTFASQLSQDYPSVSTQIDQLTNISSVLTSSDQLSTFYDLVLTKLQNLNSNSTTTSDDDSTHDNLANCLVDQEKSLEAEIQHMLDVALKGLLAQVNETEKDLRDKKTQMIKTKASATSSLPSSAAADVQLNIIGTGPNSEITKSDRIKAKAKAKAVVIVRMGTITINTKAGIDKINEEREEFKLYTASIADSLKEIKQALSTIHIEISMNGLDNRKQDQDQKKIEERTRFEHGENVVKDLKELISQLTYDTALAKASDIDPDFKLGLPLF</sequence>
<gene>
    <name evidence="3" type="ORF">CU098_011310</name>
</gene>
<feature type="region of interest" description="Disordered" evidence="1">
    <location>
        <begin position="204"/>
        <end position="284"/>
    </location>
</feature>
<dbReference type="Proteomes" id="UP000253551">
    <property type="component" value="Unassembled WGS sequence"/>
</dbReference>
<name>A0A367KMZ7_RHIST</name>
<comment type="caution">
    <text evidence="3">The sequence shown here is derived from an EMBL/GenBank/DDBJ whole genome shotgun (WGS) entry which is preliminary data.</text>
</comment>
<keyword evidence="4" id="KW-1185">Reference proteome</keyword>